<evidence type="ECO:0000313" key="2">
    <source>
        <dbReference type="Proteomes" id="UP000324646"/>
    </source>
</evidence>
<dbReference type="KEGG" id="crs:FQB35_14665"/>
<keyword evidence="2" id="KW-1185">Reference proteome</keyword>
<dbReference type="InterPro" id="IPR019644">
    <property type="entry name" value="DUF2508"/>
</dbReference>
<gene>
    <name evidence="1" type="ORF">FQB35_14665</name>
</gene>
<reference evidence="1 2" key="1">
    <citation type="submission" date="2019-07" db="EMBL/GenBank/DDBJ databases">
        <title>Complete genome of Crassaminicella thermophila SY095.</title>
        <authorList>
            <person name="Li X."/>
        </authorList>
    </citation>
    <scope>NUCLEOTIDE SEQUENCE [LARGE SCALE GENOMIC DNA]</scope>
    <source>
        <strain evidence="1 2">SY095</strain>
    </source>
</reference>
<dbReference type="EMBL" id="CP042243">
    <property type="protein sequence ID" value="QEK13410.1"/>
    <property type="molecule type" value="Genomic_DNA"/>
</dbReference>
<name>A0A5C0SGT4_CRATE</name>
<dbReference type="Pfam" id="PF10704">
    <property type="entry name" value="DUF2508"/>
    <property type="match status" value="1"/>
</dbReference>
<protein>
    <submittedName>
        <fullName evidence="1">DUF2508 family protein</fullName>
    </submittedName>
</protein>
<dbReference type="AlphaFoldDB" id="A0A5C0SGT4"/>
<proteinExistence type="predicted"/>
<dbReference type="Proteomes" id="UP000324646">
    <property type="component" value="Chromosome"/>
</dbReference>
<dbReference type="RefSeq" id="WP_148810582.1">
    <property type="nucleotide sequence ID" value="NZ_CP042243.1"/>
</dbReference>
<evidence type="ECO:0000313" key="1">
    <source>
        <dbReference type="EMBL" id="QEK13410.1"/>
    </source>
</evidence>
<accession>A0A5C0SGT4</accession>
<dbReference type="OrthoDB" id="1809893at2"/>
<organism evidence="1 2">
    <name type="scientific">Crassaminicella thermophila</name>
    <dbReference type="NCBI Taxonomy" id="2599308"/>
    <lineage>
        <taxon>Bacteria</taxon>
        <taxon>Bacillati</taxon>
        <taxon>Bacillota</taxon>
        <taxon>Clostridia</taxon>
        <taxon>Eubacteriales</taxon>
        <taxon>Clostridiaceae</taxon>
        <taxon>Crassaminicella</taxon>
    </lineage>
</organism>
<sequence length="100" mass="11630">MSRVGSNSKRNEKNTNSFFNKINTIYAQVVNGEDIRSEEDKMIDTIRSAHDEWKNAEAFFQNVTDPDLIDYAIYRVEAAKTRYTYLMKVAREMGIKANIQ</sequence>